<dbReference type="PROSITE" id="PS51257">
    <property type="entry name" value="PROKAR_LIPOPROTEIN"/>
    <property type="match status" value="1"/>
</dbReference>
<dbReference type="InterPro" id="IPR025164">
    <property type="entry name" value="Toastrack_DUF4097"/>
</dbReference>
<dbReference type="Proteomes" id="UP001500879">
    <property type="component" value="Unassembled WGS sequence"/>
</dbReference>
<organism evidence="3 4">
    <name type="scientific">Streptomyces luteireticuli</name>
    <dbReference type="NCBI Taxonomy" id="173858"/>
    <lineage>
        <taxon>Bacteria</taxon>
        <taxon>Bacillati</taxon>
        <taxon>Actinomycetota</taxon>
        <taxon>Actinomycetes</taxon>
        <taxon>Kitasatosporales</taxon>
        <taxon>Streptomycetaceae</taxon>
        <taxon>Streptomyces</taxon>
    </lineage>
</organism>
<dbReference type="EMBL" id="BAAABX010000035">
    <property type="protein sequence ID" value="GAA0409260.1"/>
    <property type="molecule type" value="Genomic_DNA"/>
</dbReference>
<protein>
    <recommendedName>
        <fullName evidence="2">DUF4097 domain-containing protein</fullName>
    </recommendedName>
</protein>
<comment type="caution">
    <text evidence="3">The sequence shown here is derived from an EMBL/GenBank/DDBJ whole genome shotgun (WGS) entry which is preliminary data.</text>
</comment>
<evidence type="ECO:0000313" key="3">
    <source>
        <dbReference type="EMBL" id="GAA0409260.1"/>
    </source>
</evidence>
<accession>A0ABP3IL63</accession>
<feature type="chain" id="PRO_5045871383" description="DUF4097 domain-containing protein" evidence="1">
    <location>
        <begin position="29"/>
        <end position="236"/>
    </location>
</feature>
<feature type="domain" description="DUF4097" evidence="2">
    <location>
        <begin position="118"/>
        <end position="232"/>
    </location>
</feature>
<proteinExistence type="predicted"/>
<sequence>MARHRTSTLALTAAALTAALLVTGCSMSGGPVKKAERTYTVDGKVTTVDVATHGGEITVLPVTGGDGKVRVTERYEYSDSKPDPEHRLENGKFTIDKATCGGALHGRCTVSVEVHAPRTADLRLSTSGGNITVRGASGTVAADTRGGNVTLEDCASRSATAHTKGGDVTASFTVVPDSVDGRTSGGDVRIRLPKGTYAVDASTSGGNREVVVPTDEGSAHKVTARTQGGDVRVLGQ</sequence>
<evidence type="ECO:0000256" key="1">
    <source>
        <dbReference type="SAM" id="SignalP"/>
    </source>
</evidence>
<keyword evidence="1" id="KW-0732">Signal</keyword>
<name>A0ABP3IL63_9ACTN</name>
<keyword evidence="4" id="KW-1185">Reference proteome</keyword>
<feature type="signal peptide" evidence="1">
    <location>
        <begin position="1"/>
        <end position="28"/>
    </location>
</feature>
<dbReference type="RefSeq" id="WP_344024784.1">
    <property type="nucleotide sequence ID" value="NZ_BAAABX010000035.1"/>
</dbReference>
<gene>
    <name evidence="3" type="ORF">GCM10010357_32910</name>
</gene>
<evidence type="ECO:0000259" key="2">
    <source>
        <dbReference type="Pfam" id="PF13349"/>
    </source>
</evidence>
<dbReference type="Pfam" id="PF13349">
    <property type="entry name" value="DUF4097"/>
    <property type="match status" value="1"/>
</dbReference>
<evidence type="ECO:0000313" key="4">
    <source>
        <dbReference type="Proteomes" id="UP001500879"/>
    </source>
</evidence>
<reference evidence="4" key="1">
    <citation type="journal article" date="2019" name="Int. J. Syst. Evol. Microbiol.">
        <title>The Global Catalogue of Microorganisms (GCM) 10K type strain sequencing project: providing services to taxonomists for standard genome sequencing and annotation.</title>
        <authorList>
            <consortium name="The Broad Institute Genomics Platform"/>
            <consortium name="The Broad Institute Genome Sequencing Center for Infectious Disease"/>
            <person name="Wu L."/>
            <person name="Ma J."/>
        </authorList>
    </citation>
    <scope>NUCLEOTIDE SEQUENCE [LARGE SCALE GENOMIC DNA]</scope>
    <source>
        <strain evidence="4">JCM 4788</strain>
    </source>
</reference>